<proteinExistence type="predicted"/>
<feature type="non-terminal residue" evidence="1">
    <location>
        <position position="1"/>
    </location>
</feature>
<evidence type="ECO:0000313" key="1">
    <source>
        <dbReference type="EMBL" id="GAG70553.1"/>
    </source>
</evidence>
<gene>
    <name evidence="1" type="ORF">S01H4_15610</name>
</gene>
<accession>X1AD28</accession>
<dbReference type="EMBL" id="BART01006839">
    <property type="protein sequence ID" value="GAG70553.1"/>
    <property type="molecule type" value="Genomic_DNA"/>
</dbReference>
<organism evidence="1">
    <name type="scientific">marine sediment metagenome</name>
    <dbReference type="NCBI Taxonomy" id="412755"/>
    <lineage>
        <taxon>unclassified sequences</taxon>
        <taxon>metagenomes</taxon>
        <taxon>ecological metagenomes</taxon>
    </lineage>
</organism>
<name>X1AD28_9ZZZZ</name>
<protein>
    <submittedName>
        <fullName evidence="1">Uncharacterized protein</fullName>
    </submittedName>
</protein>
<comment type="caution">
    <text evidence="1">The sequence shown here is derived from an EMBL/GenBank/DDBJ whole genome shotgun (WGS) entry which is preliminary data.</text>
</comment>
<sequence length="39" mass="4829">RKKTPRTYSPFDQKDFLYRLNSLLNIAKVYYLDFLRKCL</sequence>
<reference evidence="1" key="1">
    <citation type="journal article" date="2014" name="Front. Microbiol.">
        <title>High frequency of phylogenetically diverse reductive dehalogenase-homologous genes in deep subseafloor sedimentary metagenomes.</title>
        <authorList>
            <person name="Kawai M."/>
            <person name="Futagami T."/>
            <person name="Toyoda A."/>
            <person name="Takaki Y."/>
            <person name="Nishi S."/>
            <person name="Hori S."/>
            <person name="Arai W."/>
            <person name="Tsubouchi T."/>
            <person name="Morono Y."/>
            <person name="Uchiyama I."/>
            <person name="Ito T."/>
            <person name="Fujiyama A."/>
            <person name="Inagaki F."/>
            <person name="Takami H."/>
        </authorList>
    </citation>
    <scope>NUCLEOTIDE SEQUENCE</scope>
    <source>
        <strain evidence="1">Expedition CK06-06</strain>
    </source>
</reference>
<dbReference type="AlphaFoldDB" id="X1AD28"/>